<dbReference type="EMBL" id="JAFCMP010000112">
    <property type="protein sequence ID" value="KAG5186386.1"/>
    <property type="molecule type" value="Genomic_DNA"/>
</dbReference>
<proteinExistence type="predicted"/>
<protein>
    <submittedName>
        <fullName evidence="1">Uncharacterized protein</fullName>
    </submittedName>
</protein>
<keyword evidence="2" id="KW-1185">Reference proteome</keyword>
<gene>
    <name evidence="1" type="ORF">JKP88DRAFT_240990</name>
</gene>
<organism evidence="1 2">
    <name type="scientific">Tribonema minus</name>
    <dbReference type="NCBI Taxonomy" id="303371"/>
    <lineage>
        <taxon>Eukaryota</taxon>
        <taxon>Sar</taxon>
        <taxon>Stramenopiles</taxon>
        <taxon>Ochrophyta</taxon>
        <taxon>PX clade</taxon>
        <taxon>Xanthophyceae</taxon>
        <taxon>Tribonematales</taxon>
        <taxon>Tribonemataceae</taxon>
        <taxon>Tribonema</taxon>
    </lineage>
</organism>
<dbReference type="InterPro" id="IPR027417">
    <property type="entry name" value="P-loop_NTPase"/>
</dbReference>
<evidence type="ECO:0000313" key="2">
    <source>
        <dbReference type="Proteomes" id="UP000664859"/>
    </source>
</evidence>
<comment type="caution">
    <text evidence="1">The sequence shown here is derived from an EMBL/GenBank/DDBJ whole genome shotgun (WGS) entry which is preliminary data.</text>
</comment>
<evidence type="ECO:0000313" key="1">
    <source>
        <dbReference type="EMBL" id="KAG5186386.1"/>
    </source>
</evidence>
<dbReference type="AlphaFoldDB" id="A0A836CK41"/>
<dbReference type="Gene3D" id="3.40.50.300">
    <property type="entry name" value="P-loop containing nucleotide triphosphate hydrolases"/>
    <property type="match status" value="1"/>
</dbReference>
<name>A0A836CK41_9STRA</name>
<dbReference type="Proteomes" id="UP000664859">
    <property type="component" value="Unassembled WGS sequence"/>
</dbReference>
<reference evidence="1" key="1">
    <citation type="submission" date="2021-02" db="EMBL/GenBank/DDBJ databases">
        <title>First Annotated Genome of the Yellow-green Alga Tribonema minus.</title>
        <authorList>
            <person name="Mahan K.M."/>
        </authorList>
    </citation>
    <scope>NUCLEOTIDE SEQUENCE</scope>
    <source>
        <strain evidence="1">UTEX B ZZ1240</strain>
    </source>
</reference>
<sequence>MQKLSMIDNLQLDSQARIDFTNLKLKNRSVHVLHAGAAAGKTTLCTSLLASIGERYEGVRTLALTFNVAAAVEGQDRNECESCTWQTIYSFIFALYKEDLNTTWSHRANTGYLTACPRPSCHPRENKNLEQALNSEYCLSLKIFEAGMYNNVWWCHKLLQMKAKNCTTQSVA</sequence>
<accession>A0A836CK41</accession>